<keyword evidence="4 9" id="KW-0997">Cell inner membrane</keyword>
<dbReference type="PANTHER" id="PTHR35011">
    <property type="entry name" value="2,3-DIKETO-L-GULONATE TRAP TRANSPORTER SMALL PERMEASE PROTEIN YIAM"/>
    <property type="match status" value="1"/>
</dbReference>
<feature type="transmembrane region" description="Helical" evidence="9">
    <location>
        <begin position="99"/>
        <end position="122"/>
    </location>
</feature>
<evidence type="ECO:0000256" key="1">
    <source>
        <dbReference type="ARBA" id="ARBA00004429"/>
    </source>
</evidence>
<dbReference type="InterPro" id="IPR055348">
    <property type="entry name" value="DctQ"/>
</dbReference>
<evidence type="ECO:0000256" key="3">
    <source>
        <dbReference type="ARBA" id="ARBA00022475"/>
    </source>
</evidence>
<feature type="transmembrane region" description="Helical" evidence="9">
    <location>
        <begin position="21"/>
        <end position="40"/>
    </location>
</feature>
<dbReference type="PANTHER" id="PTHR35011:SF10">
    <property type="entry name" value="TRAP TRANSPORTER SMALL PERMEASE PROTEIN"/>
    <property type="match status" value="1"/>
</dbReference>
<name>A0A7L5BZ68_9RHOB</name>
<gene>
    <name evidence="11" type="ORF">G5B40_15810</name>
</gene>
<dbReference type="KEGG" id="hdh:G5B40_15810"/>
<feature type="transmembrane region" description="Helical" evidence="9">
    <location>
        <begin position="142"/>
        <end position="164"/>
    </location>
</feature>
<dbReference type="AlphaFoldDB" id="A0A7L5BZ68"/>
<evidence type="ECO:0000256" key="5">
    <source>
        <dbReference type="ARBA" id="ARBA00022692"/>
    </source>
</evidence>
<dbReference type="Pfam" id="PF04290">
    <property type="entry name" value="DctQ"/>
    <property type="match status" value="1"/>
</dbReference>
<dbReference type="RefSeq" id="WP_165100497.1">
    <property type="nucleotide sequence ID" value="NZ_CP049056.1"/>
</dbReference>
<keyword evidence="12" id="KW-1185">Reference proteome</keyword>
<keyword evidence="2 9" id="KW-0813">Transport</keyword>
<evidence type="ECO:0000256" key="4">
    <source>
        <dbReference type="ARBA" id="ARBA00022519"/>
    </source>
</evidence>
<dbReference type="GO" id="GO:0005886">
    <property type="term" value="C:plasma membrane"/>
    <property type="evidence" value="ECO:0007669"/>
    <property type="project" value="UniProtKB-SubCell"/>
</dbReference>
<comment type="function">
    <text evidence="9">Part of the tripartite ATP-independent periplasmic (TRAP) transport system.</text>
</comment>
<evidence type="ECO:0000313" key="12">
    <source>
        <dbReference type="Proteomes" id="UP000503336"/>
    </source>
</evidence>
<dbReference type="GO" id="GO:0015740">
    <property type="term" value="P:C4-dicarboxylate transport"/>
    <property type="evidence" value="ECO:0007669"/>
    <property type="project" value="TreeGrafter"/>
</dbReference>
<keyword evidence="3" id="KW-1003">Cell membrane</keyword>
<sequence length="208" mass="22533">MDRLTSLPRSLDIVISSADKIARVALLMGGALMLLSAFMIGMDVVLRRVFGVSTWGAGELSYYALAVSTSWAFSYAMLTKTHIRIAILTERLTPPVRAACDIIALLAMGWFSTTACWAIWGLLERTWGRGTTSLTALATPIWIPQALWLAGFAFFTLIIALLVLRVLAALFIERSYAIATLHGGAPTTAQETESAIAEGRASVHKDTL</sequence>
<comment type="subunit">
    <text evidence="9">The complex comprises the extracytoplasmic solute receptor protein and the two transmembrane proteins.</text>
</comment>
<organism evidence="11 12">
    <name type="scientific">Pikeienuella piscinae</name>
    <dbReference type="NCBI Taxonomy" id="2748098"/>
    <lineage>
        <taxon>Bacteria</taxon>
        <taxon>Pseudomonadati</taxon>
        <taxon>Pseudomonadota</taxon>
        <taxon>Alphaproteobacteria</taxon>
        <taxon>Rhodobacterales</taxon>
        <taxon>Paracoccaceae</taxon>
        <taxon>Pikeienuella</taxon>
    </lineage>
</organism>
<evidence type="ECO:0000256" key="8">
    <source>
        <dbReference type="ARBA" id="ARBA00038436"/>
    </source>
</evidence>
<keyword evidence="5 9" id="KW-0812">Transmembrane</keyword>
<dbReference type="GO" id="GO:0022857">
    <property type="term" value="F:transmembrane transporter activity"/>
    <property type="evidence" value="ECO:0007669"/>
    <property type="project" value="UniProtKB-UniRule"/>
</dbReference>
<evidence type="ECO:0000313" key="11">
    <source>
        <dbReference type="EMBL" id="QIE56771.1"/>
    </source>
</evidence>
<reference evidence="11 12" key="1">
    <citation type="submission" date="2020-02" db="EMBL/GenBank/DDBJ databases">
        <title>complete genome sequence of Rhodobacteraceae bacterium.</title>
        <authorList>
            <person name="Park J."/>
            <person name="Kim Y.-S."/>
            <person name="Kim K.-H."/>
        </authorList>
    </citation>
    <scope>NUCLEOTIDE SEQUENCE [LARGE SCALE GENOMIC DNA]</scope>
    <source>
        <strain evidence="11 12">RR4-56</strain>
    </source>
</reference>
<keyword evidence="6 9" id="KW-1133">Transmembrane helix</keyword>
<feature type="domain" description="Tripartite ATP-independent periplasmic transporters DctQ component" evidence="10">
    <location>
        <begin position="38"/>
        <end position="167"/>
    </location>
</feature>
<evidence type="ECO:0000256" key="6">
    <source>
        <dbReference type="ARBA" id="ARBA00022989"/>
    </source>
</evidence>
<evidence type="ECO:0000256" key="9">
    <source>
        <dbReference type="RuleBase" id="RU369079"/>
    </source>
</evidence>
<evidence type="ECO:0000259" key="10">
    <source>
        <dbReference type="Pfam" id="PF04290"/>
    </source>
</evidence>
<feature type="transmembrane region" description="Helical" evidence="9">
    <location>
        <begin position="60"/>
        <end position="78"/>
    </location>
</feature>
<comment type="subcellular location">
    <subcellularLocation>
        <location evidence="1 9">Cell inner membrane</location>
        <topology evidence="1 9">Multi-pass membrane protein</topology>
    </subcellularLocation>
</comment>
<dbReference type="Proteomes" id="UP000503336">
    <property type="component" value="Chromosome"/>
</dbReference>
<proteinExistence type="inferred from homology"/>
<accession>A0A7L5BZ68</accession>
<dbReference type="InterPro" id="IPR007387">
    <property type="entry name" value="TRAP_DctQ"/>
</dbReference>
<dbReference type="EMBL" id="CP049056">
    <property type="protein sequence ID" value="QIE56771.1"/>
    <property type="molecule type" value="Genomic_DNA"/>
</dbReference>
<evidence type="ECO:0000256" key="2">
    <source>
        <dbReference type="ARBA" id="ARBA00022448"/>
    </source>
</evidence>
<comment type="similarity">
    <text evidence="8 9">Belongs to the TRAP transporter small permease family.</text>
</comment>
<protein>
    <recommendedName>
        <fullName evidence="9">TRAP transporter small permease protein</fullName>
    </recommendedName>
</protein>
<keyword evidence="7 9" id="KW-0472">Membrane</keyword>
<evidence type="ECO:0000256" key="7">
    <source>
        <dbReference type="ARBA" id="ARBA00023136"/>
    </source>
</evidence>